<protein>
    <submittedName>
        <fullName evidence="9">Biopolymer transporter ExbD</fullName>
    </submittedName>
</protein>
<dbReference type="Proteomes" id="UP000324974">
    <property type="component" value="Chromosome"/>
</dbReference>
<evidence type="ECO:0000256" key="8">
    <source>
        <dbReference type="SAM" id="MobiDB-lite"/>
    </source>
</evidence>
<accession>A0A5C1AGL3</accession>
<evidence type="ECO:0000256" key="2">
    <source>
        <dbReference type="ARBA" id="ARBA00005811"/>
    </source>
</evidence>
<evidence type="ECO:0000313" key="9">
    <source>
        <dbReference type="EMBL" id="QEL16882.1"/>
    </source>
</evidence>
<evidence type="ECO:0000313" key="10">
    <source>
        <dbReference type="Proteomes" id="UP000324974"/>
    </source>
</evidence>
<keyword evidence="4 7" id="KW-0812">Transmembrane</keyword>
<name>A0A5C1AGL3_9BACT</name>
<gene>
    <name evidence="9" type="ORF">PX52LOC_03857</name>
</gene>
<keyword evidence="10" id="KW-1185">Reference proteome</keyword>
<dbReference type="GO" id="GO:0005886">
    <property type="term" value="C:plasma membrane"/>
    <property type="evidence" value="ECO:0007669"/>
    <property type="project" value="UniProtKB-SubCell"/>
</dbReference>
<keyword evidence="5" id="KW-1133">Transmembrane helix</keyword>
<evidence type="ECO:0000256" key="7">
    <source>
        <dbReference type="RuleBase" id="RU003879"/>
    </source>
</evidence>
<evidence type="ECO:0000256" key="5">
    <source>
        <dbReference type="ARBA" id="ARBA00022989"/>
    </source>
</evidence>
<reference evidence="10" key="1">
    <citation type="submission" date="2019-08" db="EMBL/GenBank/DDBJ databases">
        <title>Limnoglobus roseus gen. nov., sp. nov., a novel freshwater planctomycete with a giant genome from the family Gemmataceae.</title>
        <authorList>
            <person name="Kulichevskaya I.S."/>
            <person name="Naumoff D.G."/>
            <person name="Miroshnikov K."/>
            <person name="Ivanova A."/>
            <person name="Philippov D.A."/>
            <person name="Hakobyan A."/>
            <person name="Rijpstra I.C."/>
            <person name="Sinninghe Damste J.S."/>
            <person name="Liesack W."/>
            <person name="Dedysh S.N."/>
        </authorList>
    </citation>
    <scope>NUCLEOTIDE SEQUENCE [LARGE SCALE GENOMIC DNA]</scope>
    <source>
        <strain evidence="10">PX52</strain>
    </source>
</reference>
<keyword evidence="7" id="KW-0653">Protein transport</keyword>
<evidence type="ECO:0000256" key="1">
    <source>
        <dbReference type="ARBA" id="ARBA00004162"/>
    </source>
</evidence>
<dbReference type="Pfam" id="PF02472">
    <property type="entry name" value="ExbD"/>
    <property type="match status" value="1"/>
</dbReference>
<sequence>MSRRRRHASNPFVEPDLPITPMLDMSFQLLAFFLMTFNPTPTEGHLDVTLPKRDGGPSTKLPDPFTTDEAEEFTIRVEADDKGDVGSVSISVGKEGGGVDVPGKGREARTNLFKDLQNRLAAAKNDHAERNKSTGESKPFVPPKIKLELANELNFKIVIAIMDESNRAGYPTVAPALKDDKK</sequence>
<feature type="region of interest" description="Disordered" evidence="8">
    <location>
        <begin position="43"/>
        <end position="65"/>
    </location>
</feature>
<keyword evidence="6" id="KW-0472">Membrane</keyword>
<comment type="subcellular location">
    <subcellularLocation>
        <location evidence="1">Cell membrane</location>
        <topology evidence="1">Single-pass membrane protein</topology>
    </subcellularLocation>
    <subcellularLocation>
        <location evidence="7">Cell membrane</location>
        <topology evidence="7">Single-pass type II membrane protein</topology>
    </subcellularLocation>
</comment>
<dbReference type="OrthoDB" id="9789920at2"/>
<dbReference type="KEGG" id="lrs:PX52LOC_03857"/>
<keyword evidence="7" id="KW-0813">Transport</keyword>
<dbReference type="InterPro" id="IPR003400">
    <property type="entry name" value="ExbD"/>
</dbReference>
<feature type="compositionally biased region" description="Basic and acidic residues" evidence="8">
    <location>
        <begin position="44"/>
        <end position="55"/>
    </location>
</feature>
<dbReference type="EMBL" id="CP042425">
    <property type="protein sequence ID" value="QEL16882.1"/>
    <property type="molecule type" value="Genomic_DNA"/>
</dbReference>
<evidence type="ECO:0000256" key="3">
    <source>
        <dbReference type="ARBA" id="ARBA00022475"/>
    </source>
</evidence>
<comment type="similarity">
    <text evidence="2 7">Belongs to the ExbD/TolR family.</text>
</comment>
<proteinExistence type="inferred from homology"/>
<organism evidence="9 10">
    <name type="scientific">Limnoglobus roseus</name>
    <dbReference type="NCBI Taxonomy" id="2598579"/>
    <lineage>
        <taxon>Bacteria</taxon>
        <taxon>Pseudomonadati</taxon>
        <taxon>Planctomycetota</taxon>
        <taxon>Planctomycetia</taxon>
        <taxon>Gemmatales</taxon>
        <taxon>Gemmataceae</taxon>
        <taxon>Limnoglobus</taxon>
    </lineage>
</organism>
<keyword evidence="3" id="KW-1003">Cell membrane</keyword>
<dbReference type="GO" id="GO:0015031">
    <property type="term" value="P:protein transport"/>
    <property type="evidence" value="ECO:0007669"/>
    <property type="project" value="UniProtKB-KW"/>
</dbReference>
<dbReference type="RefSeq" id="WP_149111553.1">
    <property type="nucleotide sequence ID" value="NZ_CP042425.1"/>
</dbReference>
<evidence type="ECO:0000256" key="4">
    <source>
        <dbReference type="ARBA" id="ARBA00022692"/>
    </source>
</evidence>
<evidence type="ECO:0000256" key="6">
    <source>
        <dbReference type="ARBA" id="ARBA00023136"/>
    </source>
</evidence>
<dbReference type="GO" id="GO:0022857">
    <property type="term" value="F:transmembrane transporter activity"/>
    <property type="evidence" value="ECO:0007669"/>
    <property type="project" value="InterPro"/>
</dbReference>
<dbReference type="AlphaFoldDB" id="A0A5C1AGL3"/>